<dbReference type="OrthoDB" id="63267at2759"/>
<dbReference type="Proteomes" id="UP000023152">
    <property type="component" value="Unassembled WGS sequence"/>
</dbReference>
<dbReference type="FunFam" id="1.10.510.10:FF:000005">
    <property type="entry name" value="cAMP-dependent protein kinase catalytic subunit alpha"/>
    <property type="match status" value="1"/>
</dbReference>
<dbReference type="PANTHER" id="PTHR24353">
    <property type="entry name" value="CYCLIC NUCLEOTIDE-DEPENDENT PROTEIN KINASE"/>
    <property type="match status" value="1"/>
</dbReference>
<dbReference type="SMART" id="SM00220">
    <property type="entry name" value="S_TKc"/>
    <property type="match status" value="1"/>
</dbReference>
<reference evidence="11 12" key="1">
    <citation type="journal article" date="2013" name="Curr. Biol.">
        <title>The Genome of the Foraminiferan Reticulomyxa filosa.</title>
        <authorList>
            <person name="Glockner G."/>
            <person name="Hulsmann N."/>
            <person name="Schleicher M."/>
            <person name="Noegel A.A."/>
            <person name="Eichinger L."/>
            <person name="Gallinger C."/>
            <person name="Pawlowski J."/>
            <person name="Sierra R."/>
            <person name="Euteneuer U."/>
            <person name="Pillet L."/>
            <person name="Moustafa A."/>
            <person name="Platzer M."/>
            <person name="Groth M."/>
            <person name="Szafranski K."/>
            <person name="Schliwa M."/>
        </authorList>
    </citation>
    <scope>NUCLEOTIDE SEQUENCE [LARGE SCALE GENOMIC DNA]</scope>
</reference>
<feature type="non-terminal residue" evidence="11">
    <location>
        <position position="1"/>
    </location>
</feature>
<dbReference type="Pfam" id="PF00069">
    <property type="entry name" value="Pkinase"/>
    <property type="match status" value="1"/>
</dbReference>
<dbReference type="InterPro" id="IPR000719">
    <property type="entry name" value="Prot_kinase_dom"/>
</dbReference>
<dbReference type="EMBL" id="ASPP01047869">
    <property type="protein sequence ID" value="ETN98026.1"/>
    <property type="molecule type" value="Genomic_DNA"/>
</dbReference>
<evidence type="ECO:0000256" key="3">
    <source>
        <dbReference type="ARBA" id="ARBA00022741"/>
    </source>
</evidence>
<keyword evidence="3 6" id="KW-0547">Nucleotide-binding</keyword>
<evidence type="ECO:0000259" key="10">
    <source>
        <dbReference type="PROSITE" id="PS51285"/>
    </source>
</evidence>
<evidence type="ECO:0000256" key="5">
    <source>
        <dbReference type="ARBA" id="ARBA00022840"/>
    </source>
</evidence>
<dbReference type="PROSITE" id="PS00108">
    <property type="entry name" value="PROTEIN_KINASE_ST"/>
    <property type="match status" value="1"/>
</dbReference>
<dbReference type="GO" id="GO:0004691">
    <property type="term" value="F:cAMP-dependent protein kinase activity"/>
    <property type="evidence" value="ECO:0007669"/>
    <property type="project" value="TreeGrafter"/>
</dbReference>
<dbReference type="InterPro" id="IPR000961">
    <property type="entry name" value="AGC-kinase_C"/>
</dbReference>
<dbReference type="Gene3D" id="3.30.200.20">
    <property type="entry name" value="Phosphorylase Kinase, domain 1"/>
    <property type="match status" value="1"/>
</dbReference>
<dbReference type="OMA" id="HVQYSAR"/>
<feature type="domain" description="Protein kinase" evidence="9">
    <location>
        <begin position="79"/>
        <end position="349"/>
    </location>
</feature>
<feature type="binding site" evidence="6">
    <location>
        <position position="112"/>
    </location>
    <ligand>
        <name>ATP</name>
        <dbReference type="ChEBI" id="CHEBI:30616"/>
    </ligand>
</feature>
<evidence type="ECO:0000256" key="2">
    <source>
        <dbReference type="ARBA" id="ARBA00022679"/>
    </source>
</evidence>
<evidence type="ECO:0000313" key="11">
    <source>
        <dbReference type="EMBL" id="ETN98026.1"/>
    </source>
</evidence>
<dbReference type="GO" id="GO:0005952">
    <property type="term" value="C:cAMP-dependent protein kinase complex"/>
    <property type="evidence" value="ECO:0007669"/>
    <property type="project" value="TreeGrafter"/>
</dbReference>
<evidence type="ECO:0000313" key="12">
    <source>
        <dbReference type="Proteomes" id="UP000023152"/>
    </source>
</evidence>
<evidence type="ECO:0000256" key="6">
    <source>
        <dbReference type="PROSITE-ProRule" id="PRU10141"/>
    </source>
</evidence>
<feature type="domain" description="AGC-kinase C-terminal" evidence="10">
    <location>
        <begin position="350"/>
        <end position="402"/>
    </location>
</feature>
<dbReference type="PROSITE" id="PS51285">
    <property type="entry name" value="AGC_KINASE_CTER"/>
    <property type="match status" value="1"/>
</dbReference>
<name>X6LA64_RETFI</name>
<gene>
    <name evidence="11" type="ORF">RFI_39495</name>
</gene>
<evidence type="ECO:0000256" key="4">
    <source>
        <dbReference type="ARBA" id="ARBA00022777"/>
    </source>
</evidence>
<dbReference type="PROSITE" id="PS50011">
    <property type="entry name" value="PROTEIN_KINASE_DOM"/>
    <property type="match status" value="1"/>
</dbReference>
<keyword evidence="12" id="KW-1185">Reference proteome</keyword>
<dbReference type="AlphaFoldDB" id="X6LA64"/>
<keyword evidence="2" id="KW-0808">Transferase</keyword>
<dbReference type="InterPro" id="IPR011009">
    <property type="entry name" value="Kinase-like_dom_sf"/>
</dbReference>
<keyword evidence="5 6" id="KW-0067">ATP-binding</keyword>
<accession>X6LA64</accession>
<dbReference type="Gene3D" id="1.10.510.10">
    <property type="entry name" value="Transferase(Phosphotransferase) domain 1"/>
    <property type="match status" value="1"/>
</dbReference>
<protein>
    <recommendedName>
        <fullName evidence="13">Protein kinase domain-containing protein</fullName>
    </recommendedName>
</protein>
<keyword evidence="4" id="KW-0418">Kinase</keyword>
<evidence type="ECO:0000256" key="7">
    <source>
        <dbReference type="RuleBase" id="RU000304"/>
    </source>
</evidence>
<dbReference type="PROSITE" id="PS00107">
    <property type="entry name" value="PROTEIN_KINASE_ATP"/>
    <property type="match status" value="1"/>
</dbReference>
<evidence type="ECO:0000259" key="9">
    <source>
        <dbReference type="PROSITE" id="PS50011"/>
    </source>
</evidence>
<proteinExistence type="inferred from homology"/>
<dbReference type="InterPro" id="IPR017441">
    <property type="entry name" value="Protein_kinase_ATP_BS"/>
</dbReference>
<evidence type="ECO:0008006" key="13">
    <source>
        <dbReference type="Google" id="ProtNLM"/>
    </source>
</evidence>
<comment type="similarity">
    <text evidence="7">Belongs to the protein kinase superfamily.</text>
</comment>
<comment type="caution">
    <text evidence="11">The sequence shown here is derived from an EMBL/GenBank/DDBJ whole genome shotgun (WGS) entry which is preliminary data.</text>
</comment>
<dbReference type="PANTHER" id="PTHR24353:SF37">
    <property type="entry name" value="CAMP-DEPENDENT PROTEIN KINASE CATALYTIC SUBUNIT PRKX"/>
    <property type="match status" value="1"/>
</dbReference>
<organism evidence="11 12">
    <name type="scientific">Reticulomyxa filosa</name>
    <dbReference type="NCBI Taxonomy" id="46433"/>
    <lineage>
        <taxon>Eukaryota</taxon>
        <taxon>Sar</taxon>
        <taxon>Rhizaria</taxon>
        <taxon>Retaria</taxon>
        <taxon>Foraminifera</taxon>
        <taxon>Monothalamids</taxon>
        <taxon>Reticulomyxidae</taxon>
        <taxon>Reticulomyxa</taxon>
    </lineage>
</organism>
<evidence type="ECO:0000256" key="1">
    <source>
        <dbReference type="ARBA" id="ARBA00022527"/>
    </source>
</evidence>
<dbReference type="InterPro" id="IPR008271">
    <property type="entry name" value="Ser/Thr_kinase_AS"/>
</dbReference>
<keyword evidence="1 7" id="KW-0723">Serine/threonine-protein kinase</keyword>
<feature type="region of interest" description="Disordered" evidence="8">
    <location>
        <begin position="45"/>
        <end position="69"/>
    </location>
</feature>
<dbReference type="GO" id="GO:0005524">
    <property type="term" value="F:ATP binding"/>
    <property type="evidence" value="ECO:0007669"/>
    <property type="project" value="UniProtKB-UniRule"/>
</dbReference>
<evidence type="ECO:0000256" key="8">
    <source>
        <dbReference type="SAM" id="MobiDB-lite"/>
    </source>
</evidence>
<dbReference type="SUPFAM" id="SSF56112">
    <property type="entry name" value="Protein kinase-like (PK-like)"/>
    <property type="match status" value="1"/>
</dbReference>
<sequence>KKPTKKKKKKKKKKKDFYALLGPVVDIIDDKINSYKRSAEIIKQDKEQEKKRQTLVAQQNKNSEARRESKKHVCGLKELKHIGVLGKGGFGLVTLVVDPNTNKSYALKAIKKFQVVELDLSKHIVSEKKVMDMMHNKFLVNLHATYKDKLRVYFLLDVCLGGELFTILRQKRYFNEPTSKFYAACVIEAFDYMHSMDIIYRDLKPENLVLDSDGYLKVTDFGFAKVCPDKLRFFFFIYYDFLYKYITYTLCGTPDYLCPEIVTGQGHGKGVDWWTLGILIYEMLASFPPFVADDPVDTYRKIVAGKIRFPQYFSQEARDLIRALLQNKPNRRLACLRGGAENIRTHAWYKGFKWDQLREGKITAPIINKVRDHLDCSNFAEVEVGPDDAKPIPVEKEFDQDF</sequence>